<evidence type="ECO:0008006" key="5">
    <source>
        <dbReference type="Google" id="ProtNLM"/>
    </source>
</evidence>
<name>A0A0V0QYT7_PSEPJ</name>
<keyword evidence="4" id="KW-1185">Reference proteome</keyword>
<evidence type="ECO:0000256" key="1">
    <source>
        <dbReference type="ARBA" id="ARBA00049360"/>
    </source>
</evidence>
<dbReference type="AlphaFoldDB" id="A0A0V0QYT7"/>
<dbReference type="SUPFAM" id="SSF53067">
    <property type="entry name" value="Actin-like ATPase domain"/>
    <property type="match status" value="2"/>
</dbReference>
<comment type="similarity">
    <text evidence="2">Belongs to the actin family.</text>
</comment>
<dbReference type="SMART" id="SM00268">
    <property type="entry name" value="ACTIN"/>
    <property type="match status" value="1"/>
</dbReference>
<protein>
    <recommendedName>
        <fullName evidence="5">Actin-related protein</fullName>
    </recommendedName>
</protein>
<evidence type="ECO:0000256" key="2">
    <source>
        <dbReference type="RuleBase" id="RU000487"/>
    </source>
</evidence>
<dbReference type="InterPro" id="IPR043129">
    <property type="entry name" value="ATPase_NBD"/>
</dbReference>
<dbReference type="EMBL" id="LDAU01000083">
    <property type="protein sequence ID" value="KRX07396.1"/>
    <property type="molecule type" value="Genomic_DNA"/>
</dbReference>
<dbReference type="PANTHER" id="PTHR11937">
    <property type="entry name" value="ACTIN"/>
    <property type="match status" value="1"/>
</dbReference>
<dbReference type="Pfam" id="PF00022">
    <property type="entry name" value="Actin"/>
    <property type="match status" value="1"/>
</dbReference>
<gene>
    <name evidence="3" type="ORF">PPERSA_03229</name>
</gene>
<comment type="caution">
    <text evidence="3">The sequence shown here is derived from an EMBL/GenBank/DDBJ whole genome shotgun (WGS) entry which is preliminary data.</text>
</comment>
<dbReference type="Gene3D" id="3.30.420.40">
    <property type="match status" value="2"/>
</dbReference>
<evidence type="ECO:0000313" key="3">
    <source>
        <dbReference type="EMBL" id="KRX07396.1"/>
    </source>
</evidence>
<reference evidence="3 4" key="1">
    <citation type="journal article" date="2015" name="Sci. Rep.">
        <title>Genome of the facultative scuticociliatosis pathogen Pseudocohnilembus persalinus provides insight into its virulence through horizontal gene transfer.</title>
        <authorList>
            <person name="Xiong J."/>
            <person name="Wang G."/>
            <person name="Cheng J."/>
            <person name="Tian M."/>
            <person name="Pan X."/>
            <person name="Warren A."/>
            <person name="Jiang C."/>
            <person name="Yuan D."/>
            <person name="Miao W."/>
        </authorList>
    </citation>
    <scope>NUCLEOTIDE SEQUENCE [LARGE SCALE GENOMIC DNA]</scope>
    <source>
        <strain evidence="3">36N120E</strain>
    </source>
</reference>
<dbReference type="InParanoid" id="A0A0V0QYT7"/>
<dbReference type="OMA" id="MELINIM"/>
<dbReference type="Proteomes" id="UP000054937">
    <property type="component" value="Unassembled WGS sequence"/>
</dbReference>
<dbReference type="InterPro" id="IPR004000">
    <property type="entry name" value="Actin"/>
</dbReference>
<dbReference type="Gene3D" id="3.90.640.10">
    <property type="entry name" value="Actin, Chain A, domain 4"/>
    <property type="match status" value="1"/>
</dbReference>
<accession>A0A0V0QYT7</accession>
<sequence length="390" mass="45118">MYLPGSNKNPNFQIPVIIEFGTLNTRVGYGGHDCPQAIIPTDYVQKDEDLQGLDWFSPLLPEKGDHKQFIKNGQIQDWDVVGKFIRNIMKNTLHTQQYDVPLFLVEPPMQTRENRIKMVELMFEECNFSSFYMHKGPLLSSYIFAKDTILLIDSGAEGTYIIPIQEGYINQKALMRTEIGGEYLTKQLSKILTQKKQIKSFAKNYDNLSPSLKNWSQMELIREIKHNQCKLLEFSIDNFNFNDAVDSTVYDLPDGQKIELGKEIYEIPEMMFQEIPECNFMGLNNLVRQVIEKVETDQRKELIQNIMIVGGNSQTLQFEQRLQKEITDIDIFGLQNKCKTFTPPNKEEKLYSSWLGASIVGSMNTFDSMLMTKRDYEEHGSILIERKILG</sequence>
<organism evidence="3 4">
    <name type="scientific">Pseudocohnilembus persalinus</name>
    <name type="common">Ciliate</name>
    <dbReference type="NCBI Taxonomy" id="266149"/>
    <lineage>
        <taxon>Eukaryota</taxon>
        <taxon>Sar</taxon>
        <taxon>Alveolata</taxon>
        <taxon>Ciliophora</taxon>
        <taxon>Intramacronucleata</taxon>
        <taxon>Oligohymenophorea</taxon>
        <taxon>Scuticociliatia</taxon>
        <taxon>Philasterida</taxon>
        <taxon>Pseudocohnilembidae</taxon>
        <taxon>Pseudocohnilembus</taxon>
    </lineage>
</organism>
<evidence type="ECO:0000313" key="4">
    <source>
        <dbReference type="Proteomes" id="UP000054937"/>
    </source>
</evidence>
<proteinExistence type="inferred from homology"/>
<comment type="catalytic activity">
    <reaction evidence="1">
        <text>ATP + H2O = ADP + phosphate + H(+)</text>
        <dbReference type="Rhea" id="RHEA:13065"/>
        <dbReference type="ChEBI" id="CHEBI:15377"/>
        <dbReference type="ChEBI" id="CHEBI:15378"/>
        <dbReference type="ChEBI" id="CHEBI:30616"/>
        <dbReference type="ChEBI" id="CHEBI:43474"/>
        <dbReference type="ChEBI" id="CHEBI:456216"/>
    </reaction>
</comment>
<dbReference type="OrthoDB" id="421448at2759"/>